<dbReference type="GO" id="GO:0000724">
    <property type="term" value="P:double-strand break repair via homologous recombination"/>
    <property type="evidence" value="ECO:0007669"/>
    <property type="project" value="TreeGrafter"/>
</dbReference>
<feature type="region of interest" description="Disordered" evidence="1">
    <location>
        <begin position="1"/>
        <end position="33"/>
    </location>
</feature>
<dbReference type="Proteomes" id="UP000241690">
    <property type="component" value="Unassembled WGS sequence"/>
</dbReference>
<evidence type="ECO:0000256" key="1">
    <source>
        <dbReference type="SAM" id="MobiDB-lite"/>
    </source>
</evidence>
<feature type="compositionally biased region" description="Polar residues" evidence="1">
    <location>
        <begin position="249"/>
        <end position="259"/>
    </location>
</feature>
<dbReference type="RefSeq" id="XP_024771187.1">
    <property type="nucleotide sequence ID" value="XM_024922751.1"/>
</dbReference>
<feature type="compositionally biased region" description="Polar residues" evidence="1">
    <location>
        <begin position="407"/>
        <end position="417"/>
    </location>
</feature>
<evidence type="ECO:0000313" key="3">
    <source>
        <dbReference type="Proteomes" id="UP000241690"/>
    </source>
</evidence>
<reference evidence="2 3" key="1">
    <citation type="submission" date="2016-07" db="EMBL/GenBank/DDBJ databases">
        <title>Multiple horizontal gene transfer events from other fungi enriched the ability of initially mycotrophic Trichoderma (Ascomycota) to feed on dead plant biomass.</title>
        <authorList>
            <consortium name="DOE Joint Genome Institute"/>
            <person name="Aerts A."/>
            <person name="Atanasova L."/>
            <person name="Chenthamara K."/>
            <person name="Zhang J."/>
            <person name="Grujic M."/>
            <person name="Henrissat B."/>
            <person name="Kuo A."/>
            <person name="Salamov A."/>
            <person name="Lipzen A."/>
            <person name="Labutti K."/>
            <person name="Barry K."/>
            <person name="Miao Y."/>
            <person name="Rahimi M.J."/>
            <person name="Shen Q."/>
            <person name="Grigoriev I.V."/>
            <person name="Kubicek C.P."/>
            <person name="Druzhinina I.S."/>
        </authorList>
    </citation>
    <scope>NUCLEOTIDE SEQUENCE [LARGE SCALE GENOMIC DNA]</scope>
    <source>
        <strain evidence="2 3">CBS 226.95</strain>
    </source>
</reference>
<feature type="region of interest" description="Disordered" evidence="1">
    <location>
        <begin position="407"/>
        <end position="436"/>
    </location>
</feature>
<feature type="region of interest" description="Disordered" evidence="1">
    <location>
        <begin position="231"/>
        <end position="302"/>
    </location>
</feature>
<feature type="region of interest" description="Disordered" evidence="1">
    <location>
        <begin position="547"/>
        <end position="595"/>
    </location>
</feature>
<feature type="compositionally biased region" description="Low complexity" evidence="1">
    <location>
        <begin position="765"/>
        <end position="776"/>
    </location>
</feature>
<feature type="region of interest" description="Disordered" evidence="1">
    <location>
        <begin position="350"/>
        <end position="373"/>
    </location>
</feature>
<feature type="region of interest" description="Disordered" evidence="1">
    <location>
        <begin position="616"/>
        <end position="639"/>
    </location>
</feature>
<evidence type="ECO:0000313" key="2">
    <source>
        <dbReference type="EMBL" id="PTB51510.1"/>
    </source>
</evidence>
<accession>A0A2T4A370</accession>
<dbReference type="Pfam" id="PF09462">
    <property type="entry name" value="Mus7"/>
    <property type="match status" value="1"/>
</dbReference>
<proteinExistence type="predicted"/>
<dbReference type="InterPro" id="IPR019021">
    <property type="entry name" value="Mms22"/>
</dbReference>
<feature type="region of interest" description="Disordered" evidence="1">
    <location>
        <begin position="755"/>
        <end position="802"/>
    </location>
</feature>
<feature type="compositionally biased region" description="Acidic residues" evidence="1">
    <location>
        <begin position="12"/>
        <end position="25"/>
    </location>
</feature>
<name>A0A2T4A370_TRIHA</name>
<dbReference type="GO" id="GO:0031297">
    <property type="term" value="P:replication fork processing"/>
    <property type="evidence" value="ECO:0007669"/>
    <property type="project" value="InterPro"/>
</dbReference>
<protein>
    <submittedName>
        <fullName evidence="2">Uncharacterized protein</fullName>
    </submittedName>
</protein>
<feature type="region of interest" description="Disordered" evidence="1">
    <location>
        <begin position="47"/>
        <end position="82"/>
    </location>
</feature>
<feature type="region of interest" description="Disordered" evidence="1">
    <location>
        <begin position="703"/>
        <end position="732"/>
    </location>
</feature>
<feature type="region of interest" description="Disordered" evidence="1">
    <location>
        <begin position="122"/>
        <end position="166"/>
    </location>
</feature>
<dbReference type="GO" id="GO:0035361">
    <property type="term" value="C:Cul8-RING ubiquitin ligase complex"/>
    <property type="evidence" value="ECO:0007669"/>
    <property type="project" value="TreeGrafter"/>
</dbReference>
<dbReference type="EMBL" id="KZ679685">
    <property type="protein sequence ID" value="PTB51510.1"/>
    <property type="molecule type" value="Genomic_DNA"/>
</dbReference>
<organism evidence="2 3">
    <name type="scientific">Trichoderma harzianum CBS 226.95</name>
    <dbReference type="NCBI Taxonomy" id="983964"/>
    <lineage>
        <taxon>Eukaryota</taxon>
        <taxon>Fungi</taxon>
        <taxon>Dikarya</taxon>
        <taxon>Ascomycota</taxon>
        <taxon>Pezizomycotina</taxon>
        <taxon>Sordariomycetes</taxon>
        <taxon>Hypocreomycetidae</taxon>
        <taxon>Hypocreales</taxon>
        <taxon>Hypocreaceae</taxon>
        <taxon>Trichoderma</taxon>
    </lineage>
</organism>
<dbReference type="PANTHER" id="PTHR28122">
    <property type="entry name" value="E3 UBIQUITIN-PROTEIN LIGASE SUBSTRATE RECEPTOR MMS22"/>
    <property type="match status" value="1"/>
</dbReference>
<feature type="compositionally biased region" description="Polar residues" evidence="1">
    <location>
        <begin position="577"/>
        <end position="595"/>
    </location>
</feature>
<dbReference type="PANTHER" id="PTHR28122:SF1">
    <property type="entry name" value="E3 UBIQUITIN-PROTEIN LIGASE SUBSTRATE RECEPTOR MMS22"/>
    <property type="match status" value="1"/>
</dbReference>
<dbReference type="STRING" id="983964.A0A2T4A370"/>
<gene>
    <name evidence="2" type="ORF">M431DRAFT_7884</name>
</gene>
<dbReference type="GO" id="GO:0005634">
    <property type="term" value="C:nucleus"/>
    <property type="evidence" value="ECO:0007669"/>
    <property type="project" value="InterPro"/>
</dbReference>
<dbReference type="GeneID" id="36631334"/>
<keyword evidence="3" id="KW-1185">Reference proteome</keyword>
<feature type="compositionally biased region" description="Polar residues" evidence="1">
    <location>
        <begin position="122"/>
        <end position="154"/>
    </location>
</feature>
<feature type="compositionally biased region" description="Polar residues" evidence="1">
    <location>
        <begin position="617"/>
        <end position="638"/>
    </location>
</feature>
<sequence>MSNWRELGVIPDSEDEGDYFLDDELPLSPTQTPVITSVSKAQYAESIWDVPESDDDGQADTPIPEALPLSPRPSLREKPEPETTTIPFTLAEDISQNQVQPFPLNNPQTSSPFLVPTFNEVASRSSQNTEDISSSGVADATSSGNNDLASTLSTSHKRPAISGGDDVHHYATNWEGAVATAGHRRSLRPRTLIQEHPYAIDLARHSNDFRQHGLIPVKMVVGTEKGLLPRASQDGDFNLDSQNDDLPPASNNTEASRFTASLRERHTPDINPLWSKAPQRNGQAASNSSASSPTNAVDDDAFDQDLPDLSQLLKRNLQTGRTNKRMRQASQIQPLAQRIKRRGIIYSDSPEPNFVVGRISRSPSPSIKWPDSNAQQIAPDEVIDQQNYSPASSPELPDPVSVISVSSQELGSQNGYGQQRKRETSETTSEAGGDVHQTVTEFRRRIRGVLPASWLRLDQQTSEKSSHHVVKKKLQHRFPNQQQRGIAITKKVAPDSTALNDVPMELGEKSPVRYTADDLSEHQSRISFSHPLEHGNDEADEHSALEEDRIAPMVIGSKRQLQLPRNSKRNRKRAKVSSGSRSQFTRSRPRQQTITGFFHSEKDELTRSLTVDHFSDDSLSSDNNYGNSTSKPRPSFTSPLLGILDTIEPDAPRFIRIAARSAKQTLNLGRSSVQQKTIRLATRQDQIDAMSVMEKWKSGLIAQRPSVSAASKSNRRRRQRTNTDQHLSKGKSASRITFGTFRSISRKFVKYHGDSGTIGYRRNQSHNNTNKTSTSTLGDNANRPSPASREAQLEADERTGGGIVSFRSRKRALDRIFNKQTQKKFAWQLAEANNTLAPTYGAAECSITEYTPPRIFQEQEQKARRIRPRKSTRPRRIDVTVPQYTHATDPLPVDAPILINDVPSEKSKLYGLGPYGTRYTHHFEIFPLIPEVQLHKSTILGSGTLKAFLIEDSRMGLSNLDRQISVRLNNQIFIWSSWNPKVSSEIGILFDLIAEQLEDGQEGGLCDGLHVIDAVHSALEYVRDILDPVTLESQIPPLIPRLQEVFQGFINRVIIRLGQASFNHAANRQLLLKILDRVFLMSSMMVKHCQTTAQLMDELPTAEQTMLLSAKLMISVLLRCGINQIKQIYKEFSQLHCSGRMLGESAVEMHSWTMLIKSFEHVGSRQVSFWNVLETVVLKPEVLSSTDAREFENVWEIIFTLLPLFEFDDTGKVVAEKQHKTGNEGWSMPQKLIRRVFQLYQENDQQAASFNSYCRALISRCHYLVQQWGWLRSTSVIGVIFDFFGSRRLAHLRNEEVYRSPQFLENLADGPVLEVEEDDYCFHIFLKLLAISIKKLEKFGSEKDIRNLITRTIPNHSRLYLKEHSIHERDLAALRNHHDLIATLFWAAPPDTRPSVVLIEGLITPASSHKEACLINIRSWAQLSRFIVSSGETKASFSPFNKWRNTFFQQMLVQFGDIENDINQQYLTLSKDKSTFVTQNAVETAISKNKAAVMDVLHLSLTASLDVLRYAPDLEAATYCLNTLHLQQLFKYFTAPSPELDWSILRVALTILDVFLSAVEKFKESQQSLQSESQILDSAQGDDAFLILEQDISCTYFSMAKCVLSLPTKTISLTRAATADMAWCIRQIIVLSARMGIGFINGGFLTISDLFKLGKWCLFPDQLHTMDPPHRQHFTMFISSLLEHRFDDFSGVDFNIFEVWTLSLVTPLKYLKCEGLFGIQHHCYAEGFAPPKMADSRAQPSYKSNLLLFEFAVASMRKNIRRADSRLRRALDLEYSKTLKHVMKQMRNDLSLVYGDTSQHQRFVTFVQHIVSSIKAHGSDICTIDNFFLQVSAVYSPPIQDVQLQIAGMLSYGIRIEEGDSRATHELFFLMFNNFKHALVNGNLTRDVRMLRRGMKHQSILAFVLGKMLPAILRVSFMDSSSFALLDVYAEALHLLLSGRILSRQLDNNDLPHVVVTMRAIVEGMRVMRRGNRILSSPQVHVLRRALAILNVLWSSLLIIRAESPGDRCLLELAATIRDIASFATVAQGYLTDVIEMRSGSLDADLLFQGFDIDQPLSFDMHVNSFTSSIHDDIARNWIFSPSRISIRMPTKTKDHNQESSGLVIPTWVAEELVYDLYNQVQNWYWYWLEFN</sequence>
<feature type="compositionally biased region" description="Basic residues" evidence="1">
    <location>
        <begin position="566"/>
        <end position="575"/>
    </location>
</feature>